<gene>
    <name evidence="3" type="ORF">A6E15_17300</name>
</gene>
<dbReference type="RefSeq" id="WP_076148468.1">
    <property type="nucleotide sequence ID" value="NZ_LWLN01000002.1"/>
</dbReference>
<dbReference type="InterPro" id="IPR002744">
    <property type="entry name" value="MIP18-like"/>
</dbReference>
<dbReference type="AlphaFoldDB" id="A0A1S8ARE8"/>
<organism evidence="3 4">
    <name type="scientific">Natrinema saccharevitans</name>
    <dbReference type="NCBI Taxonomy" id="301967"/>
    <lineage>
        <taxon>Archaea</taxon>
        <taxon>Methanobacteriati</taxon>
        <taxon>Methanobacteriota</taxon>
        <taxon>Stenosarchaea group</taxon>
        <taxon>Halobacteria</taxon>
        <taxon>Halobacteriales</taxon>
        <taxon>Natrialbaceae</taxon>
        <taxon>Natrinema</taxon>
    </lineage>
</organism>
<dbReference type="InterPro" id="IPR034904">
    <property type="entry name" value="FSCA_dom_sf"/>
</dbReference>
<feature type="region of interest" description="Disordered" evidence="1">
    <location>
        <begin position="96"/>
        <end position="121"/>
    </location>
</feature>
<feature type="domain" description="MIP18 family-like" evidence="2">
    <location>
        <begin position="5"/>
        <end position="80"/>
    </location>
</feature>
<dbReference type="Gene3D" id="3.30.300.130">
    <property type="entry name" value="Fe-S cluster assembly (FSCA)"/>
    <property type="match status" value="1"/>
</dbReference>
<dbReference type="PANTHER" id="PTHR42831">
    <property type="entry name" value="FE-S PROTEIN MATURATION AUXILIARY FACTOR YITW"/>
    <property type="match status" value="1"/>
</dbReference>
<dbReference type="InterPro" id="IPR052339">
    <property type="entry name" value="Fe-S_Maturation_MIP18"/>
</dbReference>
<accession>A0A1S8ARE8</accession>
<dbReference type="SUPFAM" id="SSF117916">
    <property type="entry name" value="Fe-S cluster assembly (FSCA) domain-like"/>
    <property type="match status" value="1"/>
</dbReference>
<name>A0A1S8ARE8_9EURY</name>
<evidence type="ECO:0000259" key="2">
    <source>
        <dbReference type="Pfam" id="PF01883"/>
    </source>
</evidence>
<dbReference type="STRING" id="301967.A6E15_17300"/>
<sequence length="121" mass="13496">MSALEDRIRERLDEVVDPCSAANGTDLSIIEMGLLDAVDIDEGHVTVSMRLTTPFCMQLPYFVEEIDERVGAIEGVTSVTLETDEGVDWHTGMMAEEAQQQRQKRKAARRAEYFDETAADG</sequence>
<dbReference type="PANTHER" id="PTHR42831:SF1">
    <property type="entry name" value="FE-S PROTEIN MATURATION AUXILIARY FACTOR YITW"/>
    <property type="match status" value="1"/>
</dbReference>
<evidence type="ECO:0000313" key="4">
    <source>
        <dbReference type="Proteomes" id="UP000189370"/>
    </source>
</evidence>
<dbReference type="EMBL" id="LWLN01000002">
    <property type="protein sequence ID" value="OLZ39167.1"/>
    <property type="molecule type" value="Genomic_DNA"/>
</dbReference>
<comment type="caution">
    <text evidence="3">The sequence shown here is derived from an EMBL/GenBank/DDBJ whole genome shotgun (WGS) entry which is preliminary data.</text>
</comment>
<evidence type="ECO:0000313" key="3">
    <source>
        <dbReference type="EMBL" id="OLZ39167.1"/>
    </source>
</evidence>
<keyword evidence="4" id="KW-1185">Reference proteome</keyword>
<dbReference type="Pfam" id="PF01883">
    <property type="entry name" value="FeS_assembly_P"/>
    <property type="match status" value="1"/>
</dbReference>
<dbReference type="Proteomes" id="UP000189370">
    <property type="component" value="Unassembled WGS sequence"/>
</dbReference>
<protein>
    <recommendedName>
        <fullName evidence="2">MIP18 family-like domain-containing protein</fullName>
    </recommendedName>
</protein>
<dbReference type="OrthoDB" id="371709at2157"/>
<proteinExistence type="predicted"/>
<reference evidence="4" key="1">
    <citation type="submission" date="2016-04" db="EMBL/GenBank/DDBJ databases">
        <authorList>
            <person name="Chen S.-C."/>
            <person name="Lai M.-C."/>
        </authorList>
    </citation>
    <scope>NUCLEOTIDE SEQUENCE [LARGE SCALE GENOMIC DNA]</scope>
    <source>
        <strain evidence="4">AB14</strain>
    </source>
</reference>
<evidence type="ECO:0000256" key="1">
    <source>
        <dbReference type="SAM" id="MobiDB-lite"/>
    </source>
</evidence>